<dbReference type="InterPro" id="IPR050448">
    <property type="entry name" value="OpgB/LTA_synthase_biosynth"/>
</dbReference>
<keyword evidence="5 7" id="KW-1133">Transmembrane helix</keyword>
<evidence type="ECO:0000256" key="1">
    <source>
        <dbReference type="ARBA" id="ARBA00004651"/>
    </source>
</evidence>
<comment type="pathway">
    <text evidence="2">Cell wall biogenesis; lipoteichoic acid biosynthesis.</text>
</comment>
<dbReference type="CDD" id="cd16015">
    <property type="entry name" value="LTA_synthase"/>
    <property type="match status" value="1"/>
</dbReference>
<feature type="domain" description="Sulfatase N-terminal" evidence="8">
    <location>
        <begin position="263"/>
        <end position="467"/>
    </location>
</feature>
<dbReference type="EMBL" id="PRKW01000004">
    <property type="protein sequence ID" value="PPB48982.1"/>
    <property type="molecule type" value="Genomic_DNA"/>
</dbReference>
<protein>
    <submittedName>
        <fullName evidence="9">Sulfatase</fullName>
    </submittedName>
</protein>
<accession>A0A2S5IWM1</accession>
<proteinExistence type="predicted"/>
<dbReference type="GO" id="GO:0005886">
    <property type="term" value="C:plasma membrane"/>
    <property type="evidence" value="ECO:0007669"/>
    <property type="project" value="UniProtKB-SubCell"/>
</dbReference>
<evidence type="ECO:0000313" key="10">
    <source>
        <dbReference type="Proteomes" id="UP000239297"/>
    </source>
</evidence>
<dbReference type="SUPFAM" id="SSF53649">
    <property type="entry name" value="Alkaline phosphatase-like"/>
    <property type="match status" value="1"/>
</dbReference>
<gene>
    <name evidence="9" type="ORF">C4K88_09635</name>
</gene>
<feature type="transmembrane region" description="Helical" evidence="7">
    <location>
        <begin position="67"/>
        <end position="96"/>
    </location>
</feature>
<evidence type="ECO:0000256" key="3">
    <source>
        <dbReference type="ARBA" id="ARBA00022475"/>
    </source>
</evidence>
<dbReference type="PANTHER" id="PTHR47371:SF3">
    <property type="entry name" value="PHOSPHOGLYCEROL TRANSFERASE I"/>
    <property type="match status" value="1"/>
</dbReference>
<comment type="subcellular location">
    <subcellularLocation>
        <location evidence="1">Cell membrane</location>
        <topology evidence="1">Multi-pass membrane protein</topology>
    </subcellularLocation>
</comment>
<dbReference type="Pfam" id="PF00884">
    <property type="entry name" value="Sulfatase"/>
    <property type="match status" value="1"/>
</dbReference>
<evidence type="ECO:0000256" key="5">
    <source>
        <dbReference type="ARBA" id="ARBA00022989"/>
    </source>
</evidence>
<dbReference type="InterPro" id="IPR017850">
    <property type="entry name" value="Alkaline_phosphatase_core_sf"/>
</dbReference>
<name>A0A2S5IWM1_9MICC</name>
<dbReference type="OrthoDB" id="9760224at2"/>
<keyword evidence="6 7" id="KW-0472">Membrane</keyword>
<evidence type="ECO:0000256" key="6">
    <source>
        <dbReference type="ARBA" id="ARBA00023136"/>
    </source>
</evidence>
<organism evidence="9 10">
    <name type="scientific">Arthrobacter pityocampae</name>
    <dbReference type="NCBI Taxonomy" id="547334"/>
    <lineage>
        <taxon>Bacteria</taxon>
        <taxon>Bacillati</taxon>
        <taxon>Actinomycetota</taxon>
        <taxon>Actinomycetes</taxon>
        <taxon>Micrococcales</taxon>
        <taxon>Micrococcaceae</taxon>
        <taxon>Arthrobacter</taxon>
    </lineage>
</organism>
<evidence type="ECO:0000256" key="2">
    <source>
        <dbReference type="ARBA" id="ARBA00004936"/>
    </source>
</evidence>
<evidence type="ECO:0000256" key="7">
    <source>
        <dbReference type="SAM" id="Phobius"/>
    </source>
</evidence>
<feature type="transmembrane region" description="Helical" evidence="7">
    <location>
        <begin position="25"/>
        <end position="47"/>
    </location>
</feature>
<dbReference type="PANTHER" id="PTHR47371">
    <property type="entry name" value="LIPOTEICHOIC ACID SYNTHASE"/>
    <property type="match status" value="1"/>
</dbReference>
<feature type="transmembrane region" description="Helical" evidence="7">
    <location>
        <begin position="117"/>
        <end position="136"/>
    </location>
</feature>
<sequence length="522" mass="56171">MKGPPISERMNHVTRRIGIVVGRTLVYVLIWAGLTLLIAAAGIHFYWGKISVNQMLLNLVSVETEGGGGALVWMGILGVGVLPLLITVGIALFQYYRRRKRRQVGEDERTDRSPWPVRAVSTALVAALVVGGTTAFSSAVGMVDYIKAANSGYDVSDYYVEPTVTSDEAKRNLVLIYLESGEATFEDEDLFEKDAFAPLKEVTQASDGWQSVDPLYNYRGGGWTMAGIVGTQCGIPLKGGGPAPKSGSLNGLDSAIGAYLGGTTCVGDILEAHGYTSVFLGGANAEFAAKGTFLETHGYSKVKDLPDWKAAGEPEENFSADWGLSDGRLMDNAKDEIDELHAEAERTGQPFNLSMLTLDTHDPAHVFDYCSVDTENVMTSVFSCSMAQVAGFVDHMEAKGYLDDTAVIIMGDHLKLMTAGDPFHKQLDNNPHRTIFNRVWVPGGGTSPMRTDADQLNMFPTILEAAGLTLKDRQAGLGVSAFTSEIPDDSAQSMEGDSYVQLLESGSQDFYEKAWAGGAGAK</sequence>
<keyword evidence="3" id="KW-1003">Cell membrane</keyword>
<reference evidence="9 10" key="1">
    <citation type="journal article" date="2014" name="Int. J. Syst. Evol. Microbiol.">
        <title>Arthrobacter pityocampae sp. nov., isolated from Thaumetopoea pityocampa (Lep., Thaumetopoeidae).</title>
        <authorList>
            <person name="Ince I.A."/>
            <person name="Demirbag Z."/>
            <person name="Kati H."/>
        </authorList>
    </citation>
    <scope>NUCLEOTIDE SEQUENCE [LARGE SCALE GENOMIC DNA]</scope>
    <source>
        <strain evidence="9 10">Tp2</strain>
    </source>
</reference>
<dbReference type="InterPro" id="IPR000917">
    <property type="entry name" value="Sulfatase_N"/>
</dbReference>
<keyword evidence="10" id="KW-1185">Reference proteome</keyword>
<comment type="caution">
    <text evidence="9">The sequence shown here is derived from an EMBL/GenBank/DDBJ whole genome shotgun (WGS) entry which is preliminary data.</text>
</comment>
<dbReference type="AlphaFoldDB" id="A0A2S5IWM1"/>
<dbReference type="Proteomes" id="UP000239297">
    <property type="component" value="Unassembled WGS sequence"/>
</dbReference>
<evidence type="ECO:0000313" key="9">
    <source>
        <dbReference type="EMBL" id="PPB48982.1"/>
    </source>
</evidence>
<evidence type="ECO:0000259" key="8">
    <source>
        <dbReference type="Pfam" id="PF00884"/>
    </source>
</evidence>
<evidence type="ECO:0000256" key="4">
    <source>
        <dbReference type="ARBA" id="ARBA00022692"/>
    </source>
</evidence>
<keyword evidence="4 7" id="KW-0812">Transmembrane</keyword>
<dbReference type="Gene3D" id="3.40.720.10">
    <property type="entry name" value="Alkaline Phosphatase, subunit A"/>
    <property type="match status" value="1"/>
</dbReference>